<evidence type="ECO:0000313" key="1">
    <source>
        <dbReference type="EMBL" id="KAH3773983.1"/>
    </source>
</evidence>
<keyword evidence="2" id="KW-1185">Reference proteome</keyword>
<dbReference type="Proteomes" id="UP000828390">
    <property type="component" value="Unassembled WGS sequence"/>
</dbReference>
<organism evidence="1 2">
    <name type="scientific">Dreissena polymorpha</name>
    <name type="common">Zebra mussel</name>
    <name type="synonym">Mytilus polymorpha</name>
    <dbReference type="NCBI Taxonomy" id="45954"/>
    <lineage>
        <taxon>Eukaryota</taxon>
        <taxon>Metazoa</taxon>
        <taxon>Spiralia</taxon>
        <taxon>Lophotrochozoa</taxon>
        <taxon>Mollusca</taxon>
        <taxon>Bivalvia</taxon>
        <taxon>Autobranchia</taxon>
        <taxon>Heteroconchia</taxon>
        <taxon>Euheterodonta</taxon>
        <taxon>Imparidentia</taxon>
        <taxon>Neoheterodontei</taxon>
        <taxon>Myida</taxon>
        <taxon>Dreissenoidea</taxon>
        <taxon>Dreissenidae</taxon>
        <taxon>Dreissena</taxon>
    </lineage>
</organism>
<sequence length="61" mass="7276">MDTVQLKQDVFEFTRKLRLKEYFGSCEDNTIEDEQNPKTKTANTKQKETPHLFHLLGEIQY</sequence>
<dbReference type="EMBL" id="JAIWYP010000009">
    <property type="protein sequence ID" value="KAH3773983.1"/>
    <property type="molecule type" value="Genomic_DNA"/>
</dbReference>
<proteinExistence type="predicted"/>
<gene>
    <name evidence="1" type="ORF">DPMN_175353</name>
</gene>
<comment type="caution">
    <text evidence="1">The sequence shown here is derived from an EMBL/GenBank/DDBJ whole genome shotgun (WGS) entry which is preliminary data.</text>
</comment>
<dbReference type="AlphaFoldDB" id="A0A9D4E737"/>
<reference evidence="1" key="2">
    <citation type="submission" date="2020-11" db="EMBL/GenBank/DDBJ databases">
        <authorList>
            <person name="McCartney M.A."/>
            <person name="Auch B."/>
            <person name="Kono T."/>
            <person name="Mallez S."/>
            <person name="Becker A."/>
            <person name="Gohl D.M."/>
            <person name="Silverstein K.A.T."/>
            <person name="Koren S."/>
            <person name="Bechman K.B."/>
            <person name="Herman A."/>
            <person name="Abrahante J.E."/>
            <person name="Garbe J."/>
        </authorList>
    </citation>
    <scope>NUCLEOTIDE SEQUENCE</scope>
    <source>
        <strain evidence="1">Duluth1</strain>
        <tissue evidence="1">Whole animal</tissue>
    </source>
</reference>
<accession>A0A9D4E737</accession>
<reference evidence="1" key="1">
    <citation type="journal article" date="2019" name="bioRxiv">
        <title>The Genome of the Zebra Mussel, Dreissena polymorpha: A Resource for Invasive Species Research.</title>
        <authorList>
            <person name="McCartney M.A."/>
            <person name="Auch B."/>
            <person name="Kono T."/>
            <person name="Mallez S."/>
            <person name="Zhang Y."/>
            <person name="Obille A."/>
            <person name="Becker A."/>
            <person name="Abrahante J.E."/>
            <person name="Garbe J."/>
            <person name="Badalamenti J.P."/>
            <person name="Herman A."/>
            <person name="Mangelson H."/>
            <person name="Liachko I."/>
            <person name="Sullivan S."/>
            <person name="Sone E.D."/>
            <person name="Koren S."/>
            <person name="Silverstein K.A.T."/>
            <person name="Beckman K.B."/>
            <person name="Gohl D.M."/>
        </authorList>
    </citation>
    <scope>NUCLEOTIDE SEQUENCE</scope>
    <source>
        <strain evidence="1">Duluth1</strain>
        <tissue evidence="1">Whole animal</tissue>
    </source>
</reference>
<protein>
    <submittedName>
        <fullName evidence="1">Uncharacterized protein</fullName>
    </submittedName>
</protein>
<evidence type="ECO:0000313" key="2">
    <source>
        <dbReference type="Proteomes" id="UP000828390"/>
    </source>
</evidence>
<name>A0A9D4E737_DREPO</name>